<evidence type="ECO:0000313" key="10">
    <source>
        <dbReference type="Proteomes" id="UP000799771"/>
    </source>
</evidence>
<dbReference type="GO" id="GO:0005576">
    <property type="term" value="C:extracellular region"/>
    <property type="evidence" value="ECO:0007669"/>
    <property type="project" value="UniProtKB-SubCell"/>
</dbReference>
<evidence type="ECO:0000256" key="6">
    <source>
        <dbReference type="ARBA" id="ARBA00022862"/>
    </source>
</evidence>
<dbReference type="RefSeq" id="XP_033521026.1">
    <property type="nucleotide sequence ID" value="XM_033664164.1"/>
</dbReference>
<protein>
    <recommendedName>
        <fullName evidence="4">superoxide dismutase</fullName>
        <ecNumber evidence="4">1.15.1.1</ecNumber>
    </recommendedName>
</protein>
<evidence type="ECO:0000256" key="3">
    <source>
        <dbReference type="ARBA" id="ARBA00010457"/>
    </source>
</evidence>
<feature type="signal peptide" evidence="8">
    <location>
        <begin position="1"/>
        <end position="18"/>
    </location>
</feature>
<evidence type="ECO:0000256" key="4">
    <source>
        <dbReference type="ARBA" id="ARBA00012682"/>
    </source>
</evidence>
<sequence length="283" mass="29090">MLQRTILPIMGFLALASAQEVQVQEAPPPPPQLLNSTKSGVLPQLPTQTPFTGIPTLQGAIISPVPPQPGYTGLLGTATAVSNQPTATYRASLPDSMFDPLVGTMVQGTIEAVGQADGVHFTVNITNLPDQAAYGPFNWHIHTMAVPANGNCTATLSHLDPTNRGEYIMCDASAPETCQVGDLAGKHGGKIATPNTFYTEFVDAYLSTEAGTPGFFGGLGFVLHSANTTRITCANFEMVESGNATSGNATATSTATMPEYTGAAGKLGAGVGAVVVGLVAALL</sequence>
<comment type="similarity">
    <text evidence="3">Belongs to the Cu-Zn superoxide dismutase family.</text>
</comment>
<comment type="subcellular location">
    <subcellularLocation>
        <location evidence="1">Cell envelope</location>
    </subcellularLocation>
    <subcellularLocation>
        <location evidence="2">Secreted</location>
    </subcellularLocation>
</comment>
<keyword evidence="8" id="KW-0732">Signal</keyword>
<dbReference type="GO" id="GO:0046872">
    <property type="term" value="F:metal ion binding"/>
    <property type="evidence" value="ECO:0007669"/>
    <property type="project" value="InterPro"/>
</dbReference>
<evidence type="ECO:0000256" key="5">
    <source>
        <dbReference type="ARBA" id="ARBA00022525"/>
    </source>
</evidence>
<comment type="catalytic activity">
    <reaction evidence="7">
        <text>2 superoxide + 2 H(+) = H2O2 + O2</text>
        <dbReference type="Rhea" id="RHEA:20696"/>
        <dbReference type="ChEBI" id="CHEBI:15378"/>
        <dbReference type="ChEBI" id="CHEBI:15379"/>
        <dbReference type="ChEBI" id="CHEBI:16240"/>
        <dbReference type="ChEBI" id="CHEBI:18421"/>
        <dbReference type="EC" id="1.15.1.1"/>
    </reaction>
</comment>
<keyword evidence="6" id="KW-0049">Antioxidant</keyword>
<dbReference type="GO" id="GO:0004784">
    <property type="term" value="F:superoxide dismutase activity"/>
    <property type="evidence" value="ECO:0007669"/>
    <property type="project" value="UniProtKB-EC"/>
</dbReference>
<dbReference type="GeneID" id="54404596"/>
<organism evidence="9 10">
    <name type="scientific">Dothidotthia symphoricarpi CBS 119687</name>
    <dbReference type="NCBI Taxonomy" id="1392245"/>
    <lineage>
        <taxon>Eukaryota</taxon>
        <taxon>Fungi</taxon>
        <taxon>Dikarya</taxon>
        <taxon>Ascomycota</taxon>
        <taxon>Pezizomycotina</taxon>
        <taxon>Dothideomycetes</taxon>
        <taxon>Pleosporomycetidae</taxon>
        <taxon>Pleosporales</taxon>
        <taxon>Dothidotthiaceae</taxon>
        <taxon>Dothidotthia</taxon>
    </lineage>
</organism>
<dbReference type="FunFam" id="2.60.40.200:FF:000007">
    <property type="entry name" value="Cell surface Cu-only superoxide dismutase 5"/>
    <property type="match status" value="1"/>
</dbReference>
<dbReference type="Gene3D" id="2.60.40.200">
    <property type="entry name" value="Superoxide dismutase, copper/zinc binding domain"/>
    <property type="match status" value="1"/>
</dbReference>
<dbReference type="EMBL" id="ML977513">
    <property type="protein sequence ID" value="KAF2126634.1"/>
    <property type="molecule type" value="Genomic_DNA"/>
</dbReference>
<dbReference type="InterPro" id="IPR036423">
    <property type="entry name" value="SOD-like_Cu/Zn_dom_sf"/>
</dbReference>
<evidence type="ECO:0000256" key="2">
    <source>
        <dbReference type="ARBA" id="ARBA00004613"/>
    </source>
</evidence>
<evidence type="ECO:0000256" key="8">
    <source>
        <dbReference type="SAM" id="SignalP"/>
    </source>
</evidence>
<evidence type="ECO:0000313" key="9">
    <source>
        <dbReference type="EMBL" id="KAF2126634.1"/>
    </source>
</evidence>
<keyword evidence="5" id="KW-0964">Secreted</keyword>
<dbReference type="AlphaFoldDB" id="A0A6A6A6E0"/>
<evidence type="ECO:0000256" key="1">
    <source>
        <dbReference type="ARBA" id="ARBA00004196"/>
    </source>
</evidence>
<keyword evidence="10" id="KW-1185">Reference proteome</keyword>
<dbReference type="SUPFAM" id="SSF49329">
    <property type="entry name" value="Cu,Zn superoxide dismutase-like"/>
    <property type="match status" value="1"/>
</dbReference>
<feature type="chain" id="PRO_5025595328" description="superoxide dismutase" evidence="8">
    <location>
        <begin position="19"/>
        <end position="283"/>
    </location>
</feature>
<gene>
    <name evidence="9" type="ORF">P153DRAFT_297533</name>
</gene>
<proteinExistence type="inferred from homology"/>
<accession>A0A6A6A6E0</accession>
<dbReference type="Proteomes" id="UP000799771">
    <property type="component" value="Unassembled WGS sequence"/>
</dbReference>
<dbReference type="EC" id="1.15.1.1" evidence="4"/>
<name>A0A6A6A6E0_9PLEO</name>
<dbReference type="OrthoDB" id="159229at2759"/>
<reference evidence="9" key="1">
    <citation type="journal article" date="2020" name="Stud. Mycol.">
        <title>101 Dothideomycetes genomes: a test case for predicting lifestyles and emergence of pathogens.</title>
        <authorList>
            <person name="Haridas S."/>
            <person name="Albert R."/>
            <person name="Binder M."/>
            <person name="Bloem J."/>
            <person name="Labutti K."/>
            <person name="Salamov A."/>
            <person name="Andreopoulos B."/>
            <person name="Baker S."/>
            <person name="Barry K."/>
            <person name="Bills G."/>
            <person name="Bluhm B."/>
            <person name="Cannon C."/>
            <person name="Castanera R."/>
            <person name="Culley D."/>
            <person name="Daum C."/>
            <person name="Ezra D."/>
            <person name="Gonzalez J."/>
            <person name="Henrissat B."/>
            <person name="Kuo A."/>
            <person name="Liang C."/>
            <person name="Lipzen A."/>
            <person name="Lutzoni F."/>
            <person name="Magnuson J."/>
            <person name="Mondo S."/>
            <person name="Nolan M."/>
            <person name="Ohm R."/>
            <person name="Pangilinan J."/>
            <person name="Park H.-J."/>
            <person name="Ramirez L."/>
            <person name="Alfaro M."/>
            <person name="Sun H."/>
            <person name="Tritt A."/>
            <person name="Yoshinaga Y."/>
            <person name="Zwiers L.-H."/>
            <person name="Turgeon B."/>
            <person name="Goodwin S."/>
            <person name="Spatafora J."/>
            <person name="Crous P."/>
            <person name="Grigoriev I."/>
        </authorList>
    </citation>
    <scope>NUCLEOTIDE SEQUENCE</scope>
    <source>
        <strain evidence="9">CBS 119687</strain>
    </source>
</reference>
<evidence type="ECO:0000256" key="7">
    <source>
        <dbReference type="ARBA" id="ARBA00049204"/>
    </source>
</evidence>